<protein>
    <submittedName>
        <fullName evidence="2">Unannotated protein</fullName>
    </submittedName>
</protein>
<feature type="transmembrane region" description="Helical" evidence="1">
    <location>
        <begin position="69"/>
        <end position="86"/>
    </location>
</feature>
<keyword evidence="1" id="KW-0472">Membrane</keyword>
<feature type="transmembrane region" description="Helical" evidence="1">
    <location>
        <begin position="144"/>
        <end position="160"/>
    </location>
</feature>
<gene>
    <name evidence="2" type="ORF">UFOPK3495_01276</name>
</gene>
<feature type="transmembrane region" description="Helical" evidence="1">
    <location>
        <begin position="313"/>
        <end position="330"/>
    </location>
</feature>
<evidence type="ECO:0000256" key="1">
    <source>
        <dbReference type="SAM" id="Phobius"/>
    </source>
</evidence>
<feature type="transmembrane region" description="Helical" evidence="1">
    <location>
        <begin position="216"/>
        <end position="235"/>
    </location>
</feature>
<keyword evidence="1" id="KW-1133">Transmembrane helix</keyword>
<feature type="transmembrane region" description="Helical" evidence="1">
    <location>
        <begin position="242"/>
        <end position="265"/>
    </location>
</feature>
<keyword evidence="1" id="KW-0812">Transmembrane</keyword>
<feature type="transmembrane region" description="Helical" evidence="1">
    <location>
        <begin position="342"/>
        <end position="362"/>
    </location>
</feature>
<feature type="transmembrane region" description="Helical" evidence="1">
    <location>
        <begin position="106"/>
        <end position="132"/>
    </location>
</feature>
<evidence type="ECO:0000313" key="2">
    <source>
        <dbReference type="EMBL" id="CAB4906189.1"/>
    </source>
</evidence>
<accession>A0A6J7GRY5</accession>
<dbReference type="AlphaFoldDB" id="A0A6J7GRY5"/>
<sequence length="531" mass="58099">MANGNFTFVEPLTQTGVSHYPGFWYYFIGLVSWLTHLPVHLVWTILGLAILSAAVLTVGVVATRISKKAWAPILPALALLSGTLAVETTQYWYTPLESHAVLWAPYASIFTLNGEVAGICIAVITLSLLVDALFKQDQLRAHKLSRIEIFIAAVLVGLLANIQTYTFFSIVFVAAIFVTARDLARHPSRARAYVTIAFGAVILLAGKEIAKTLGPLPLIGLLLLSMAPTLFPAAWRAKRIAIPALLIAGIAASPQVIRTAIGLVNEDPFLLYREASSANLGILEPATLAASTVWILLFITVGIGLWRSHQASLSALVIALGLGFMIMPANDLWGFNQEPYRLWIQLAILSSLLLMIPLAHSFSRFMGFTREHKAMFLIALTLALSAWGLGLKDFQGFWNFAEQQGVTDVTDTRAIAIKSLTKTTSGLVLGSQCMDPLVFKLIAQTPVPYFNLGLAWPVEKPNFDTFLDPGTTQPNNPLTLQNAKVQWVVTDSSCATDWQFPNDQRVVKVAETEYLTTISPATLMLWRVNPN</sequence>
<name>A0A6J7GRY5_9ZZZZ</name>
<dbReference type="EMBL" id="CAFBMC010000079">
    <property type="protein sequence ID" value="CAB4906189.1"/>
    <property type="molecule type" value="Genomic_DNA"/>
</dbReference>
<reference evidence="2" key="1">
    <citation type="submission" date="2020-05" db="EMBL/GenBank/DDBJ databases">
        <authorList>
            <person name="Chiriac C."/>
            <person name="Salcher M."/>
            <person name="Ghai R."/>
            <person name="Kavagutti S V."/>
        </authorList>
    </citation>
    <scope>NUCLEOTIDE SEQUENCE</scope>
</reference>
<feature type="transmembrane region" description="Helical" evidence="1">
    <location>
        <begin position="285"/>
        <end position="306"/>
    </location>
</feature>
<organism evidence="2">
    <name type="scientific">freshwater metagenome</name>
    <dbReference type="NCBI Taxonomy" id="449393"/>
    <lineage>
        <taxon>unclassified sequences</taxon>
        <taxon>metagenomes</taxon>
        <taxon>ecological metagenomes</taxon>
    </lineage>
</organism>
<proteinExistence type="predicted"/>
<feature type="transmembrane region" description="Helical" evidence="1">
    <location>
        <begin position="41"/>
        <end position="62"/>
    </location>
</feature>
<feature type="transmembrane region" description="Helical" evidence="1">
    <location>
        <begin position="374"/>
        <end position="391"/>
    </location>
</feature>